<feature type="compositionally biased region" description="Polar residues" evidence="1">
    <location>
        <begin position="161"/>
        <end position="175"/>
    </location>
</feature>
<dbReference type="STRING" id="1348624.GCA_001591545_02165"/>
<evidence type="ECO:0000256" key="1">
    <source>
        <dbReference type="SAM" id="MobiDB-lite"/>
    </source>
</evidence>
<gene>
    <name evidence="3" type="ORF">NCTC4824_03617</name>
</gene>
<name>A0A2X4WWT0_LEDLE</name>
<dbReference type="Proteomes" id="UP000249134">
    <property type="component" value="Chromosome 1"/>
</dbReference>
<sequence length="202" mass="22855">MDDKRFIGIFPVEEEAILKIQELKIQGYEADDIYAVAKDENEINMLRGRTDVDVQSADGAETGWVDRFISFLSGEEPVRDALGKMDLSGAEVERYYQAIENGNILLYVDKEYGTLYDSGANIVKPADPNLGPNPLNPPIDSVDPVDDTKDDSYMEEREQVKVQTDTDISQQASMEKQQKEKSDELQTKDNNPYTNPDEDSRY</sequence>
<evidence type="ECO:0000313" key="3">
    <source>
        <dbReference type="EMBL" id="SQI62140.1"/>
    </source>
</evidence>
<feature type="region of interest" description="Disordered" evidence="1">
    <location>
        <begin position="127"/>
        <end position="202"/>
    </location>
</feature>
<dbReference type="KEGG" id="blen:NCTC4824_03617"/>
<dbReference type="RefSeq" id="WP_066141342.1">
    <property type="nucleotide sequence ID" value="NZ_CBCSGM010000003.1"/>
</dbReference>
<dbReference type="Pfam" id="PF11181">
    <property type="entry name" value="YflT"/>
    <property type="match status" value="1"/>
</dbReference>
<dbReference type="EMBL" id="LS483476">
    <property type="protein sequence ID" value="SQI62140.1"/>
    <property type="molecule type" value="Genomic_DNA"/>
</dbReference>
<organism evidence="3 4">
    <name type="scientific">Lederbergia lenta</name>
    <name type="common">Bacillus lentus</name>
    <dbReference type="NCBI Taxonomy" id="1467"/>
    <lineage>
        <taxon>Bacteria</taxon>
        <taxon>Bacillati</taxon>
        <taxon>Bacillota</taxon>
        <taxon>Bacilli</taxon>
        <taxon>Bacillales</taxon>
        <taxon>Bacillaceae</taxon>
        <taxon>Lederbergia</taxon>
    </lineage>
</organism>
<reference evidence="3 4" key="1">
    <citation type="submission" date="2018-06" db="EMBL/GenBank/DDBJ databases">
        <authorList>
            <consortium name="Pathogen Informatics"/>
            <person name="Doyle S."/>
        </authorList>
    </citation>
    <scope>NUCLEOTIDE SEQUENCE [LARGE SCALE GENOMIC DNA]</scope>
    <source>
        <strain evidence="3 4">NCTC4824</strain>
    </source>
</reference>
<feature type="domain" description="General stress protein 17M-like" evidence="2">
    <location>
        <begin position="6"/>
        <end position="102"/>
    </location>
</feature>
<feature type="compositionally biased region" description="Low complexity" evidence="1">
    <location>
        <begin position="128"/>
        <end position="142"/>
    </location>
</feature>
<proteinExistence type="predicted"/>
<dbReference type="AlphaFoldDB" id="A0A2X4WWT0"/>
<feature type="compositionally biased region" description="Basic and acidic residues" evidence="1">
    <location>
        <begin position="146"/>
        <end position="160"/>
    </location>
</feature>
<feature type="compositionally biased region" description="Basic and acidic residues" evidence="1">
    <location>
        <begin position="176"/>
        <end position="187"/>
    </location>
</feature>
<evidence type="ECO:0000313" key="4">
    <source>
        <dbReference type="Proteomes" id="UP000249134"/>
    </source>
</evidence>
<dbReference type="InterPro" id="IPR025889">
    <property type="entry name" value="GSP17M-like_dom"/>
</dbReference>
<accession>A0A2X4WWT0</accession>
<evidence type="ECO:0000259" key="2">
    <source>
        <dbReference type="Pfam" id="PF11181"/>
    </source>
</evidence>
<keyword evidence="4" id="KW-1185">Reference proteome</keyword>
<protein>
    <submittedName>
        <fullName evidence="3">General stress protein 17M</fullName>
    </submittedName>
</protein>